<evidence type="ECO:0000313" key="1">
    <source>
        <dbReference type="EMBL" id="MBC5994592.1"/>
    </source>
</evidence>
<dbReference type="EMBL" id="JACRVF010000005">
    <property type="protein sequence ID" value="MBC5994592.1"/>
    <property type="molecule type" value="Genomic_DNA"/>
</dbReference>
<proteinExistence type="predicted"/>
<dbReference type="Proteomes" id="UP000603640">
    <property type="component" value="Unassembled WGS sequence"/>
</dbReference>
<gene>
    <name evidence="1" type="ORF">H8S84_17235</name>
</gene>
<dbReference type="Pfam" id="PF26622">
    <property type="entry name" value="DUF8199"/>
    <property type="match status" value="1"/>
</dbReference>
<reference evidence="1" key="1">
    <citation type="submission" date="2020-08" db="EMBL/GenBank/DDBJ databases">
        <title>Pontibacter sp. SD6 16S ribosomal RNA gene Genome sequencing and assembly.</title>
        <authorList>
            <person name="Kang M."/>
        </authorList>
    </citation>
    <scope>NUCLEOTIDE SEQUENCE</scope>
    <source>
        <strain evidence="1">SD6</strain>
    </source>
</reference>
<dbReference type="InterPro" id="IPR058060">
    <property type="entry name" value="HYC_CC_PP"/>
</dbReference>
<keyword evidence="2" id="KW-1185">Reference proteome</keyword>
<dbReference type="AlphaFoldDB" id="A0A923NBY1"/>
<dbReference type="InterPro" id="IPR058512">
    <property type="entry name" value="DUF8199"/>
</dbReference>
<accession>A0A923NBY1</accession>
<protein>
    <submittedName>
        <fullName evidence="1">Uncharacterized protein</fullName>
    </submittedName>
</protein>
<organism evidence="1 2">
    <name type="scientific">Pontibacter cellulosilyticus</name>
    <dbReference type="NCBI Taxonomy" id="1720253"/>
    <lineage>
        <taxon>Bacteria</taxon>
        <taxon>Pseudomonadati</taxon>
        <taxon>Bacteroidota</taxon>
        <taxon>Cytophagia</taxon>
        <taxon>Cytophagales</taxon>
        <taxon>Hymenobacteraceae</taxon>
        <taxon>Pontibacter</taxon>
    </lineage>
</organism>
<comment type="caution">
    <text evidence="1">The sequence shown here is derived from an EMBL/GenBank/DDBJ whole genome shotgun (WGS) entry which is preliminary data.</text>
</comment>
<name>A0A923NBY1_9BACT</name>
<evidence type="ECO:0000313" key="2">
    <source>
        <dbReference type="Proteomes" id="UP000603640"/>
    </source>
</evidence>
<dbReference type="NCBIfam" id="NF047658">
    <property type="entry name" value="HYC_CC_PP"/>
    <property type="match status" value="1"/>
</dbReference>
<sequence length="137" mass="15237">MCSVKNILRHSVLSLLILSILLGSVGVAFSEQFCLMAGVRASELNEVADECCEQEKTANKEADDCCDEAVQYEKLEPVSSQKAFNLQLPVYFPNQLKPFLTKQAASQAAEQLVYTYTDSSPPLYGRKLLHKLHILIV</sequence>